<protein>
    <submittedName>
        <fullName evidence="7">Uncharacterized protein</fullName>
    </submittedName>
</protein>
<evidence type="ECO:0000313" key="7">
    <source>
        <dbReference type="EMBL" id="GBN32957.1"/>
    </source>
</evidence>
<accession>A0A4Y2N438</accession>
<dbReference type="Proteomes" id="UP000499080">
    <property type="component" value="Unassembled WGS sequence"/>
</dbReference>
<sequence length="187" mass="20865">MELHEQRFYTGKDEYLSLIFTRWRRFHIATMLAAFFSAFCASFSFIAFDSKFSPACPLFAVVRIARYEGNAENLSYILLKKKNNEPGTEWSDAAVCSFVLYTPIIDMLAAISGLLLFCTQAGQSNLRGGFSHNSQLKLVPPTCISGFAVTLLSFVAAIILTLGGGQLCSSFEDTELERYGKNHEIDR</sequence>
<evidence type="ECO:0000256" key="2">
    <source>
        <dbReference type="ARBA" id="ARBA00022692"/>
    </source>
</evidence>
<evidence type="ECO:0000313" key="8">
    <source>
        <dbReference type="Proteomes" id="UP000499080"/>
    </source>
</evidence>
<evidence type="ECO:0000256" key="6">
    <source>
        <dbReference type="SAM" id="Phobius"/>
    </source>
</evidence>
<reference evidence="7 8" key="1">
    <citation type="journal article" date="2019" name="Sci. Rep.">
        <title>Orb-weaving spider Araneus ventricosus genome elucidates the spidroin gene catalogue.</title>
        <authorList>
            <person name="Kono N."/>
            <person name="Nakamura H."/>
            <person name="Ohtoshi R."/>
            <person name="Moran D.A.P."/>
            <person name="Shinohara A."/>
            <person name="Yoshida Y."/>
            <person name="Fujiwara M."/>
            <person name="Mori M."/>
            <person name="Tomita M."/>
            <person name="Arakawa K."/>
        </authorList>
    </citation>
    <scope>NUCLEOTIDE SEQUENCE [LARGE SCALE GENOMIC DNA]</scope>
</reference>
<comment type="subcellular location">
    <subcellularLocation>
        <location evidence="1">Membrane</location>
        <topology evidence="1">Multi-pass membrane protein</topology>
    </subcellularLocation>
</comment>
<feature type="transmembrane region" description="Helical" evidence="6">
    <location>
        <begin position="98"/>
        <end position="117"/>
    </location>
</feature>
<comment type="similarity">
    <text evidence="5">Belongs to the TMEM179 family.</text>
</comment>
<keyword evidence="3 6" id="KW-1133">Transmembrane helix</keyword>
<dbReference type="Pfam" id="PF26158">
    <property type="entry name" value="Claudin_TMEM179-179B"/>
    <property type="match status" value="1"/>
</dbReference>
<comment type="caution">
    <text evidence="7">The sequence shown here is derived from an EMBL/GenBank/DDBJ whole genome shotgun (WGS) entry which is preliminary data.</text>
</comment>
<dbReference type="OrthoDB" id="10456099at2759"/>
<keyword evidence="4 6" id="KW-0472">Membrane</keyword>
<evidence type="ECO:0000256" key="3">
    <source>
        <dbReference type="ARBA" id="ARBA00022989"/>
    </source>
</evidence>
<name>A0A4Y2N438_ARAVE</name>
<evidence type="ECO:0000256" key="5">
    <source>
        <dbReference type="ARBA" id="ARBA00093776"/>
    </source>
</evidence>
<organism evidence="7 8">
    <name type="scientific">Araneus ventricosus</name>
    <name type="common">Orbweaver spider</name>
    <name type="synonym">Epeira ventricosa</name>
    <dbReference type="NCBI Taxonomy" id="182803"/>
    <lineage>
        <taxon>Eukaryota</taxon>
        <taxon>Metazoa</taxon>
        <taxon>Ecdysozoa</taxon>
        <taxon>Arthropoda</taxon>
        <taxon>Chelicerata</taxon>
        <taxon>Arachnida</taxon>
        <taxon>Araneae</taxon>
        <taxon>Araneomorphae</taxon>
        <taxon>Entelegynae</taxon>
        <taxon>Araneoidea</taxon>
        <taxon>Araneidae</taxon>
        <taxon>Araneus</taxon>
    </lineage>
</organism>
<dbReference type="EMBL" id="BGPR01008314">
    <property type="protein sequence ID" value="GBN32957.1"/>
    <property type="molecule type" value="Genomic_DNA"/>
</dbReference>
<evidence type="ECO:0000256" key="4">
    <source>
        <dbReference type="ARBA" id="ARBA00023136"/>
    </source>
</evidence>
<keyword evidence="8" id="KW-1185">Reference proteome</keyword>
<feature type="transmembrane region" description="Helical" evidence="6">
    <location>
        <begin position="138"/>
        <end position="162"/>
    </location>
</feature>
<dbReference type="InterPro" id="IPR059010">
    <property type="entry name" value="TMEM179-179B"/>
</dbReference>
<dbReference type="AlphaFoldDB" id="A0A4Y2N438"/>
<proteinExistence type="inferred from homology"/>
<gene>
    <name evidence="7" type="ORF">AVEN_237070_1</name>
</gene>
<keyword evidence="2 6" id="KW-0812">Transmembrane</keyword>
<feature type="transmembrane region" description="Helical" evidence="6">
    <location>
        <begin position="26"/>
        <end position="48"/>
    </location>
</feature>
<evidence type="ECO:0000256" key="1">
    <source>
        <dbReference type="ARBA" id="ARBA00004141"/>
    </source>
</evidence>